<accession>A0ABT2F271</accession>
<proteinExistence type="predicted"/>
<name>A0ABT2F271_9STAP</name>
<dbReference type="InterPro" id="IPR015294">
    <property type="entry name" value="Pen-bd_prot4_C_dom"/>
</dbReference>
<organism evidence="2 3">
    <name type="scientific">Staphylococcus americanisciuri</name>
    <dbReference type="NCBI Taxonomy" id="2973940"/>
    <lineage>
        <taxon>Bacteria</taxon>
        <taxon>Bacillati</taxon>
        <taxon>Bacillota</taxon>
        <taxon>Bacilli</taxon>
        <taxon>Bacillales</taxon>
        <taxon>Staphylococcaceae</taxon>
        <taxon>Staphylococcus</taxon>
    </lineage>
</organism>
<keyword evidence="3" id="KW-1185">Reference proteome</keyword>
<protein>
    <submittedName>
        <fullName evidence="2">DUF1958 domain-containing protein</fullName>
    </submittedName>
</protein>
<evidence type="ECO:0000313" key="3">
    <source>
        <dbReference type="Proteomes" id="UP001205609"/>
    </source>
</evidence>
<evidence type="ECO:0000259" key="1">
    <source>
        <dbReference type="Pfam" id="PF09211"/>
    </source>
</evidence>
<reference evidence="2 3" key="1">
    <citation type="journal article" date="2023" name="Int. J. Syst. Evol. Microbiol.">
        <title>Streptococcus sciuri sp. nov., Staphylococcus marylandisciuri sp. nov. and Staphylococcus americanisciuri sp. nov., isolated from faeces of eastern grey squirrel (Sciurus carolinensis).</title>
        <authorList>
            <person name="Volokhov D.V."/>
            <person name="Zagorodnyaya T.A."/>
            <person name="Furtak V.A."/>
            <person name="Nattanmai G."/>
            <person name="Randall L."/>
            <person name="Jose S."/>
            <person name="Gao Y."/>
            <person name="Eisenberg T."/>
            <person name="Delmonte P."/>
            <person name="Blom J."/>
            <person name="Mitchell K.K."/>
        </authorList>
    </citation>
    <scope>NUCLEOTIDE SEQUENCE [LARGE SCALE GENOMIC DNA]</scope>
    <source>
        <strain evidence="2 3">GRT3</strain>
    </source>
</reference>
<dbReference type="SUPFAM" id="SSF69189">
    <property type="entry name" value="Penicillin-binding protein associated domain"/>
    <property type="match status" value="1"/>
</dbReference>
<gene>
    <name evidence="2" type="ORF">NXS11_06470</name>
</gene>
<feature type="domain" description="Penicillin-binding protein 4 C-terminal" evidence="1">
    <location>
        <begin position="15"/>
        <end position="70"/>
    </location>
</feature>
<dbReference type="Proteomes" id="UP001205609">
    <property type="component" value="Unassembled WGS sequence"/>
</dbReference>
<dbReference type="InterPro" id="IPR015956">
    <property type="entry name" value="Peniciliin-bd_prot_C_sf"/>
</dbReference>
<comment type="caution">
    <text evidence="2">The sequence shown here is derived from an EMBL/GenBank/DDBJ whole genome shotgun (WGS) entry which is preliminary data.</text>
</comment>
<dbReference type="InterPro" id="IPR037091">
    <property type="entry name" value="Pen-bd_prot4_C_dom_sf"/>
</dbReference>
<dbReference type="Pfam" id="PF09211">
    <property type="entry name" value="DUF1958"/>
    <property type="match status" value="1"/>
</dbReference>
<sequence>MANGVTKEMFNHYAYKKVLSKGEHHTQGKKYDVKHDLYDVFPKYMKITYKDFKIDNEHQRVMLNYQRQFLMGHQASSVAIETKGLHYLVKVYGHRSA</sequence>
<dbReference type="RefSeq" id="WP_259199921.1">
    <property type="nucleotide sequence ID" value="NZ_JANUXY010000005.1"/>
</dbReference>
<dbReference type="EMBL" id="JANUXY010000005">
    <property type="protein sequence ID" value="MCS4486543.1"/>
    <property type="molecule type" value="Genomic_DNA"/>
</dbReference>
<evidence type="ECO:0000313" key="2">
    <source>
        <dbReference type="EMBL" id="MCS4486543.1"/>
    </source>
</evidence>
<dbReference type="Gene3D" id="2.30.140.20">
    <property type="entry name" value="Penicillin-binding protein 4, C-terminal domain"/>
    <property type="match status" value="1"/>
</dbReference>